<accession>A0A9W7W7G0</accession>
<gene>
    <name evidence="1" type="ORF">Tdes44962_MAKER06642</name>
</gene>
<comment type="caution">
    <text evidence="1">The sequence shown here is derived from an EMBL/GenBank/DDBJ whole genome shotgun (WGS) entry which is preliminary data.</text>
</comment>
<dbReference type="Proteomes" id="UP001138500">
    <property type="component" value="Unassembled WGS sequence"/>
</dbReference>
<reference evidence="1 2" key="2">
    <citation type="journal article" date="2021" name="Curr. Genet.">
        <title>Genetic response to nitrogen starvation in the aggressive Eucalyptus foliar pathogen Teratosphaeria destructans.</title>
        <authorList>
            <person name="Havenga M."/>
            <person name="Wingfield B.D."/>
            <person name="Wingfield M.J."/>
            <person name="Dreyer L.L."/>
            <person name="Roets F."/>
            <person name="Aylward J."/>
        </authorList>
    </citation>
    <scope>NUCLEOTIDE SEQUENCE [LARGE SCALE GENOMIC DNA]</scope>
    <source>
        <strain evidence="1">CMW44962</strain>
    </source>
</reference>
<evidence type="ECO:0000313" key="2">
    <source>
        <dbReference type="Proteomes" id="UP001138500"/>
    </source>
</evidence>
<reference evidence="1 2" key="1">
    <citation type="journal article" date="2018" name="IMA Fungus">
        <title>IMA Genome-F 10: Nine draft genome sequences of Claviceps purpurea s.lat., including C. arundinis, C. humidiphila, and C. cf. spartinae, pseudomolecules for the pitch canker pathogen Fusarium circinatum, draft genome of Davidsoniella eucalypti, Grosmannia galeiformis, Quambalaria eucalypti, and Teratosphaeria destructans.</title>
        <authorList>
            <person name="Wingfield B.D."/>
            <person name="Liu M."/>
            <person name="Nguyen H.D."/>
            <person name="Lane F.A."/>
            <person name="Morgan S.W."/>
            <person name="De Vos L."/>
            <person name="Wilken P.M."/>
            <person name="Duong T.A."/>
            <person name="Aylward J."/>
            <person name="Coetzee M.P."/>
            <person name="Dadej K."/>
            <person name="De Beer Z.W."/>
            <person name="Findlay W."/>
            <person name="Havenga M."/>
            <person name="Kolarik M."/>
            <person name="Menzies J.G."/>
            <person name="Naidoo K."/>
            <person name="Pochopski O."/>
            <person name="Shoukouhi P."/>
            <person name="Santana Q.C."/>
            <person name="Seifert K.A."/>
            <person name="Soal N."/>
            <person name="Steenkamp E.T."/>
            <person name="Tatham C.T."/>
            <person name="van der Nest M.A."/>
            <person name="Wingfield M.J."/>
        </authorList>
    </citation>
    <scope>NUCLEOTIDE SEQUENCE [LARGE SCALE GENOMIC DNA]</scope>
    <source>
        <strain evidence="1">CMW44962</strain>
    </source>
</reference>
<proteinExistence type="predicted"/>
<sequence length="133" mass="14712">MNPVTYTVSITAQAHRWGREIDKNLVASHRTFDPSLNPSLIRVITHNHQHGGGPLFLNGLMQGTVSRRFIRVVIEVMKGSLSNERKSDLLKSAAAACLEYEGKYAQACEVEVVVRELEAGDVLLTGGLVGRRW</sequence>
<protein>
    <submittedName>
        <fullName evidence="1">Uncharacterized protein</fullName>
    </submittedName>
</protein>
<name>A0A9W7W7G0_9PEZI</name>
<evidence type="ECO:0000313" key="1">
    <source>
        <dbReference type="EMBL" id="KAH9845435.1"/>
    </source>
</evidence>
<dbReference type="OrthoDB" id="3943986at2759"/>
<organism evidence="1 2">
    <name type="scientific">Teratosphaeria destructans</name>
    <dbReference type="NCBI Taxonomy" id="418781"/>
    <lineage>
        <taxon>Eukaryota</taxon>
        <taxon>Fungi</taxon>
        <taxon>Dikarya</taxon>
        <taxon>Ascomycota</taxon>
        <taxon>Pezizomycotina</taxon>
        <taxon>Dothideomycetes</taxon>
        <taxon>Dothideomycetidae</taxon>
        <taxon>Mycosphaerellales</taxon>
        <taxon>Teratosphaeriaceae</taxon>
        <taxon>Teratosphaeria</taxon>
    </lineage>
</organism>
<dbReference type="EMBL" id="RIBY02000069">
    <property type="protein sequence ID" value="KAH9845435.1"/>
    <property type="molecule type" value="Genomic_DNA"/>
</dbReference>
<keyword evidence="2" id="KW-1185">Reference proteome</keyword>
<dbReference type="AlphaFoldDB" id="A0A9W7W7G0"/>